<dbReference type="Proteomes" id="UP001190700">
    <property type="component" value="Unassembled WGS sequence"/>
</dbReference>
<dbReference type="PANTHER" id="PTHR47272">
    <property type="entry name" value="DDE_TNP_1_7 DOMAIN-CONTAINING PROTEIN"/>
    <property type="match status" value="1"/>
</dbReference>
<reference evidence="3 4" key="1">
    <citation type="journal article" date="2015" name="Genome Biol. Evol.">
        <title>Comparative Genomics of a Bacterivorous Green Alga Reveals Evolutionary Causalities and Consequences of Phago-Mixotrophic Mode of Nutrition.</title>
        <authorList>
            <person name="Burns J.A."/>
            <person name="Paasch A."/>
            <person name="Narechania A."/>
            <person name="Kim E."/>
        </authorList>
    </citation>
    <scope>NUCLEOTIDE SEQUENCE [LARGE SCALE GENOMIC DNA]</scope>
    <source>
        <strain evidence="3 4">PLY_AMNH</strain>
    </source>
</reference>
<evidence type="ECO:0000256" key="1">
    <source>
        <dbReference type="SAM" id="MobiDB-lite"/>
    </source>
</evidence>
<gene>
    <name evidence="3" type="ORF">CYMTET_52853</name>
</gene>
<dbReference type="EMBL" id="LGRX02034716">
    <property type="protein sequence ID" value="KAK3237048.1"/>
    <property type="molecule type" value="Genomic_DNA"/>
</dbReference>
<dbReference type="PANTHER" id="PTHR47272:SF2">
    <property type="entry name" value="PIGGYBAC TRANSPOSABLE ELEMENT-DERIVED PROTEIN 3-LIKE"/>
    <property type="match status" value="1"/>
</dbReference>
<name>A0AAE0BJI7_9CHLO</name>
<dbReference type="AlphaFoldDB" id="A0AAE0BJI7"/>
<dbReference type="InterPro" id="IPR029526">
    <property type="entry name" value="PGBD"/>
</dbReference>
<organism evidence="3 4">
    <name type="scientific">Cymbomonas tetramitiformis</name>
    <dbReference type="NCBI Taxonomy" id="36881"/>
    <lineage>
        <taxon>Eukaryota</taxon>
        <taxon>Viridiplantae</taxon>
        <taxon>Chlorophyta</taxon>
        <taxon>Pyramimonadophyceae</taxon>
        <taxon>Pyramimonadales</taxon>
        <taxon>Pyramimonadaceae</taxon>
        <taxon>Cymbomonas</taxon>
    </lineage>
</organism>
<evidence type="ECO:0000313" key="4">
    <source>
        <dbReference type="Proteomes" id="UP001190700"/>
    </source>
</evidence>
<dbReference type="Pfam" id="PF13843">
    <property type="entry name" value="DDE_Tnp_1_7"/>
    <property type="match status" value="1"/>
</dbReference>
<accession>A0AAE0BJI7</accession>
<sequence length="693" mass="79809">MAPPVQPLTAAGIIKRRIKTPGEVFGEAVKHKTYIGTIVKRNKPRGDPPAECVTVRYDDGQKCWFPVTTVSRWLLPVGSPESADGAESEDLSDSSDPDEDSDSDSEAGQKVVPVRPAKAKAVESAEEKRARLDFEEHKKSVTQAIHSRFVEKKRTPTPDIEFKPSKGKPSSLFHDPPCDNKPGLLKTFVSEKPRNIEEGMFYVFGKLLPKSYWIKLSNNSVKYAVFKKAGEDSNADKDPDDRFQMYKGKGKQRPWDPKWVSPNGLLLFHQSLLLMTMNKRNAAMDHFSLDNLLRSILAEQYTRDSWAQSFRFFCPYDVDEYKAQKAGTAEYNPYLKYGLIQDTLYDGIHSILLPPKVGSYDEGGKPWTGKGGEGITVHYNPQKPNKRMSMCYMFAAFGIPFAWEFYTGQRSNTYNENKHNTPEERAYGKTISRMLRLFRRAFGDSKGMEIYMDNLFSSVFLFYLMRTFFEALCVGTHRKNDGFPELSWEAKYKRGDIQWATAKYEDVPFVYVEYGDNKVVRFLSTKHGSPHTNPGRTQERWDSDTRTYQDIFLPQIKLDYDAGMMWVDFADFLESFVRIQYNFRRPYLVNYFWCFETAVTVSHQVCKLLWPDSFRKGGRSFYDDLRALCRSIVLQTGTIRRVEQKANKRSRRAGHVLAFNHPPTNQLPKGRWNFEPETSKRCGSRRMLIVTSS</sequence>
<evidence type="ECO:0000259" key="2">
    <source>
        <dbReference type="Pfam" id="PF13843"/>
    </source>
</evidence>
<keyword evidence="4" id="KW-1185">Reference proteome</keyword>
<feature type="domain" description="PiggyBac transposable element-derived protein" evidence="2">
    <location>
        <begin position="331"/>
        <end position="568"/>
    </location>
</feature>
<feature type="region of interest" description="Disordered" evidence="1">
    <location>
        <begin position="76"/>
        <end position="127"/>
    </location>
</feature>
<protein>
    <recommendedName>
        <fullName evidence="2">PiggyBac transposable element-derived protein domain-containing protein</fullName>
    </recommendedName>
</protein>
<feature type="compositionally biased region" description="Acidic residues" evidence="1">
    <location>
        <begin position="84"/>
        <end position="105"/>
    </location>
</feature>
<feature type="region of interest" description="Disordered" evidence="1">
    <location>
        <begin position="157"/>
        <end position="177"/>
    </location>
</feature>
<evidence type="ECO:0000313" key="3">
    <source>
        <dbReference type="EMBL" id="KAK3237048.1"/>
    </source>
</evidence>
<proteinExistence type="predicted"/>
<comment type="caution">
    <text evidence="3">The sequence shown here is derived from an EMBL/GenBank/DDBJ whole genome shotgun (WGS) entry which is preliminary data.</text>
</comment>